<keyword evidence="7" id="KW-1185">Reference proteome</keyword>
<evidence type="ECO:0000313" key="7">
    <source>
        <dbReference type="Proteomes" id="UP000266677"/>
    </source>
</evidence>
<evidence type="ECO:0000256" key="2">
    <source>
        <dbReference type="ARBA" id="ARBA00022729"/>
    </source>
</evidence>
<protein>
    <submittedName>
        <fullName evidence="6">Alpha/beta fold hydrolase</fullName>
    </submittedName>
</protein>
<dbReference type="InterPro" id="IPR051601">
    <property type="entry name" value="Serine_prot/Carboxylest_S33"/>
</dbReference>
<feature type="domain" description="Peptidase S33 tripeptidyl aminopeptidase-like C-terminal" evidence="5">
    <location>
        <begin position="381"/>
        <end position="480"/>
    </location>
</feature>
<dbReference type="Proteomes" id="UP000266677">
    <property type="component" value="Unassembled WGS sequence"/>
</dbReference>
<evidence type="ECO:0000256" key="1">
    <source>
        <dbReference type="ARBA" id="ARBA00010088"/>
    </source>
</evidence>
<keyword evidence="2" id="KW-0732">Signal</keyword>
<dbReference type="PANTHER" id="PTHR43248:SF29">
    <property type="entry name" value="TRIPEPTIDYL AMINOPEPTIDASE"/>
    <property type="match status" value="1"/>
</dbReference>
<evidence type="ECO:0000256" key="3">
    <source>
        <dbReference type="ARBA" id="ARBA00022801"/>
    </source>
</evidence>
<proteinExistence type="inferred from homology"/>
<dbReference type="InterPro" id="IPR000073">
    <property type="entry name" value="AB_hydrolase_1"/>
</dbReference>
<dbReference type="AlphaFoldDB" id="A0A3A4JW34"/>
<dbReference type="InterPro" id="IPR029058">
    <property type="entry name" value="AB_hydrolase_fold"/>
</dbReference>
<evidence type="ECO:0000259" key="4">
    <source>
        <dbReference type="Pfam" id="PF00561"/>
    </source>
</evidence>
<dbReference type="PANTHER" id="PTHR43248">
    <property type="entry name" value="2-SUCCINYL-6-HYDROXY-2,4-CYCLOHEXADIENE-1-CARBOXYLATE SYNTHASE"/>
    <property type="match status" value="1"/>
</dbReference>
<dbReference type="InterPro" id="IPR013595">
    <property type="entry name" value="Pept_S33_TAP-like_C"/>
</dbReference>
<sequence>MGGAVIFGAVGYPPQASAQDEPLARFTHQSLRWKPCADRDLDGAGAQCAEVTVPLDYDHPDGRTLTVAISRIPADPARRRGILLSNPGGPGGQGLKMMVGIRAGLSEEVRDRYDLIGMDPRGIGRSDRVTCALPLPTMIFSAGFDLLGYARDTALAGALAASCVAPDPERARRITTRNTARDMDVIRSAFGEPDLNYFGTSYGTYLGAVYTQMFPEHSGRMVFDSAIDPRRYGPGMFADMGPVNEAALDDWAGWAARHDGEYHFGATAFEVRAFVERLIRQAAAHPLVGAGYLVDEHTLPPMLLTLLPNPRLNPDLARVVRMIADGLDGLPFDMDRLKSRITAAAPLDTPAMAAILCGDKAAPRDPAWYYRNVEAARASQPVFGAMANNITACAFWPDPVEAPTEVGNAVPALILQADRDTRTAYPEGVALHRDLTGSRLITLADTRIHGTFRVGLSACVIDAVNTYLAEGILPATDTTCTSDPNYAPG</sequence>
<dbReference type="EMBL" id="QZFU01000019">
    <property type="protein sequence ID" value="RJO74709.1"/>
    <property type="molecule type" value="Genomic_DNA"/>
</dbReference>
<accession>A0A3A4JW34</accession>
<dbReference type="Gene3D" id="3.40.50.1820">
    <property type="entry name" value="alpha/beta hydrolase"/>
    <property type="match status" value="1"/>
</dbReference>
<name>A0A3A4JW34_9NOCA</name>
<gene>
    <name evidence="6" type="ORF">D5S18_14635</name>
</gene>
<evidence type="ECO:0000259" key="5">
    <source>
        <dbReference type="Pfam" id="PF08386"/>
    </source>
</evidence>
<feature type="domain" description="AB hydrolase-1" evidence="4">
    <location>
        <begin position="84"/>
        <end position="255"/>
    </location>
</feature>
<reference evidence="6 7" key="1">
    <citation type="submission" date="2018-09" db="EMBL/GenBank/DDBJ databases">
        <title>YIM PH21274 draft genome.</title>
        <authorList>
            <person name="Miao C."/>
        </authorList>
    </citation>
    <scope>NUCLEOTIDE SEQUENCE [LARGE SCALE GENOMIC DNA]</scope>
    <source>
        <strain evidence="6 7">YIM PH 21724</strain>
    </source>
</reference>
<evidence type="ECO:0000313" key="6">
    <source>
        <dbReference type="EMBL" id="RJO74709.1"/>
    </source>
</evidence>
<organism evidence="6 7">
    <name type="scientific">Nocardia panacis</name>
    <dbReference type="NCBI Taxonomy" id="2340916"/>
    <lineage>
        <taxon>Bacteria</taxon>
        <taxon>Bacillati</taxon>
        <taxon>Actinomycetota</taxon>
        <taxon>Actinomycetes</taxon>
        <taxon>Mycobacteriales</taxon>
        <taxon>Nocardiaceae</taxon>
        <taxon>Nocardia</taxon>
    </lineage>
</organism>
<comment type="similarity">
    <text evidence="1">Belongs to the peptidase S33 family.</text>
</comment>
<comment type="caution">
    <text evidence="6">The sequence shown here is derived from an EMBL/GenBank/DDBJ whole genome shotgun (WGS) entry which is preliminary data.</text>
</comment>
<dbReference type="Pfam" id="PF08386">
    <property type="entry name" value="Abhydrolase_4"/>
    <property type="match status" value="1"/>
</dbReference>
<dbReference type="SUPFAM" id="SSF53474">
    <property type="entry name" value="alpha/beta-Hydrolases"/>
    <property type="match status" value="1"/>
</dbReference>
<keyword evidence="3 6" id="KW-0378">Hydrolase</keyword>
<dbReference type="GO" id="GO:0016787">
    <property type="term" value="F:hydrolase activity"/>
    <property type="evidence" value="ECO:0007669"/>
    <property type="project" value="UniProtKB-KW"/>
</dbReference>
<dbReference type="Pfam" id="PF00561">
    <property type="entry name" value="Abhydrolase_1"/>
    <property type="match status" value="1"/>
</dbReference>